<organism evidence="2 3">
    <name type="scientific">Bradyrhizobium uaiense</name>
    <dbReference type="NCBI Taxonomy" id="2594946"/>
    <lineage>
        <taxon>Bacteria</taxon>
        <taxon>Pseudomonadati</taxon>
        <taxon>Pseudomonadota</taxon>
        <taxon>Alphaproteobacteria</taxon>
        <taxon>Hyphomicrobiales</taxon>
        <taxon>Nitrobacteraceae</taxon>
        <taxon>Bradyrhizobium</taxon>
    </lineage>
</organism>
<accession>A0A6P1BIA4</accession>
<dbReference type="AlphaFoldDB" id="A0A6P1BIA4"/>
<evidence type="ECO:0000313" key="2">
    <source>
        <dbReference type="EMBL" id="NEU97262.1"/>
    </source>
</evidence>
<keyword evidence="1" id="KW-0732">Signal</keyword>
<feature type="signal peptide" evidence="1">
    <location>
        <begin position="1"/>
        <end position="23"/>
    </location>
</feature>
<name>A0A6P1BIA4_9BRAD</name>
<keyword evidence="3" id="KW-1185">Reference proteome</keyword>
<proteinExistence type="predicted"/>
<evidence type="ECO:0000256" key="1">
    <source>
        <dbReference type="SAM" id="SignalP"/>
    </source>
</evidence>
<evidence type="ECO:0000313" key="3">
    <source>
        <dbReference type="Proteomes" id="UP000468531"/>
    </source>
</evidence>
<dbReference type="EMBL" id="VKHP01000054">
    <property type="protein sequence ID" value="NEU97262.1"/>
    <property type="molecule type" value="Genomic_DNA"/>
</dbReference>
<dbReference type="RefSeq" id="WP_163154542.1">
    <property type="nucleotide sequence ID" value="NZ_VKHP01000054.1"/>
</dbReference>
<protein>
    <submittedName>
        <fullName evidence="2">Uncharacterized protein</fullName>
    </submittedName>
</protein>
<comment type="caution">
    <text evidence="2">The sequence shown here is derived from an EMBL/GenBank/DDBJ whole genome shotgun (WGS) entry which is preliminary data.</text>
</comment>
<reference evidence="2 3" key="1">
    <citation type="journal article" date="2020" name="Arch. Microbiol.">
        <title>Bradyrhizobium uaiense sp. nov., a new highly efficient cowpea symbiont.</title>
        <authorList>
            <person name="Cabral Michel D."/>
            <person name="Azarias Guimaraes A."/>
            <person name="Martins da Costa E."/>
            <person name="Soares de Carvalho T."/>
            <person name="Balsanelli E."/>
            <person name="Willems A."/>
            <person name="Maltempi de Souza E."/>
            <person name="de Souza Moreira F.M."/>
        </authorList>
    </citation>
    <scope>NUCLEOTIDE SEQUENCE [LARGE SCALE GENOMIC DNA]</scope>
    <source>
        <strain evidence="2 3">UFLA 03-164</strain>
    </source>
</reference>
<sequence>MKFGTLSVVILGLTVLSGAAASAASPARCRAEVLRSEELPYAPIGSWLHKSTVRITYPDGQTVDSTFARSAPWQATLRRGDRFRFDCERLRDAWPIAPQ</sequence>
<feature type="chain" id="PRO_5026920106" evidence="1">
    <location>
        <begin position="24"/>
        <end position="99"/>
    </location>
</feature>
<dbReference type="Proteomes" id="UP000468531">
    <property type="component" value="Unassembled WGS sequence"/>
</dbReference>
<gene>
    <name evidence="2" type="ORF">FNJ47_15815</name>
</gene>